<dbReference type="NCBIfam" id="TIGR01498">
    <property type="entry name" value="folK"/>
    <property type="match status" value="1"/>
</dbReference>
<dbReference type="RefSeq" id="WP_345085579.1">
    <property type="nucleotide sequence ID" value="NZ_BAABFA010000024.1"/>
</dbReference>
<dbReference type="CDD" id="cd00483">
    <property type="entry name" value="HPPK"/>
    <property type="match status" value="1"/>
</dbReference>
<reference evidence="15" key="1">
    <citation type="journal article" date="2019" name="Int. J. Syst. Evol. Microbiol.">
        <title>The Global Catalogue of Microorganisms (GCM) 10K type strain sequencing project: providing services to taxonomists for standard genome sequencing and annotation.</title>
        <authorList>
            <consortium name="The Broad Institute Genomics Platform"/>
            <consortium name="The Broad Institute Genome Sequencing Center for Infectious Disease"/>
            <person name="Wu L."/>
            <person name="Ma J."/>
        </authorList>
    </citation>
    <scope>NUCLEOTIDE SEQUENCE [LARGE SCALE GENOMIC DNA]</scope>
    <source>
        <strain evidence="15">JCM 32105</strain>
    </source>
</reference>
<evidence type="ECO:0000313" key="15">
    <source>
        <dbReference type="Proteomes" id="UP001500067"/>
    </source>
</evidence>
<dbReference type="Gene3D" id="3.30.70.560">
    <property type="entry name" value="7,8-Dihydro-6-hydroxymethylpterin-pyrophosphokinase HPPK"/>
    <property type="match status" value="1"/>
</dbReference>
<organism evidence="14 15">
    <name type="scientific">Nemorincola caseinilytica</name>
    <dbReference type="NCBI Taxonomy" id="2054315"/>
    <lineage>
        <taxon>Bacteria</taxon>
        <taxon>Pseudomonadati</taxon>
        <taxon>Bacteroidota</taxon>
        <taxon>Chitinophagia</taxon>
        <taxon>Chitinophagales</taxon>
        <taxon>Chitinophagaceae</taxon>
        <taxon>Nemorincola</taxon>
    </lineage>
</organism>
<evidence type="ECO:0000256" key="12">
    <source>
        <dbReference type="ARBA" id="ARBA00033413"/>
    </source>
</evidence>
<dbReference type="PANTHER" id="PTHR43071:SF1">
    <property type="entry name" value="2-AMINO-4-HYDROXY-6-HYDROXYMETHYLDIHYDROPTERIDINE PYROPHOSPHOKINASE"/>
    <property type="match status" value="1"/>
</dbReference>
<evidence type="ECO:0000256" key="1">
    <source>
        <dbReference type="ARBA" id="ARBA00005051"/>
    </source>
</evidence>
<keyword evidence="9" id="KW-0289">Folate biosynthesis</keyword>
<evidence type="ECO:0000256" key="5">
    <source>
        <dbReference type="ARBA" id="ARBA00022679"/>
    </source>
</evidence>
<keyword evidence="8" id="KW-0067">ATP-binding</keyword>
<evidence type="ECO:0000313" key="14">
    <source>
        <dbReference type="EMBL" id="GAA4470483.1"/>
    </source>
</evidence>
<evidence type="ECO:0000256" key="3">
    <source>
        <dbReference type="ARBA" id="ARBA00013253"/>
    </source>
</evidence>
<sequence length="156" mass="17555">MGSNEGDRLAWLGRAVASLAHVGQVQNISALYETAAWGREEQPPFLNIALQLHTALPAHELLQATQQIEQQLGRERTIKWGPRTLDIDMLFYNDEVIDTPLLKVPHPYLHQRRFVLAPMAEIAPWYVHPVLHKTIAVLLDECTDTQAVTRVGTFGS</sequence>
<dbReference type="InterPro" id="IPR035907">
    <property type="entry name" value="Hppk_sf"/>
</dbReference>
<feature type="domain" description="7,8-dihydro-6-hydroxymethylpterin-pyrophosphokinase" evidence="13">
    <location>
        <begin position="79"/>
        <end position="90"/>
    </location>
</feature>
<accession>A0ABP8NP86</accession>
<proteinExistence type="inferred from homology"/>
<evidence type="ECO:0000256" key="4">
    <source>
        <dbReference type="ARBA" id="ARBA00016218"/>
    </source>
</evidence>
<keyword evidence="7" id="KW-0418">Kinase</keyword>
<dbReference type="Pfam" id="PF01288">
    <property type="entry name" value="HPPK"/>
    <property type="match status" value="1"/>
</dbReference>
<dbReference type="EC" id="2.7.6.3" evidence="3"/>
<comment type="similarity">
    <text evidence="2">Belongs to the HPPK family.</text>
</comment>
<keyword evidence="6" id="KW-0547">Nucleotide-binding</keyword>
<dbReference type="Proteomes" id="UP001500067">
    <property type="component" value="Unassembled WGS sequence"/>
</dbReference>
<evidence type="ECO:0000256" key="10">
    <source>
        <dbReference type="ARBA" id="ARBA00029409"/>
    </source>
</evidence>
<evidence type="ECO:0000256" key="6">
    <source>
        <dbReference type="ARBA" id="ARBA00022741"/>
    </source>
</evidence>
<protein>
    <recommendedName>
        <fullName evidence="4">2-amino-4-hydroxy-6-hydroxymethyldihydropteridine pyrophosphokinase</fullName>
        <ecNumber evidence="3">2.7.6.3</ecNumber>
    </recommendedName>
    <alternativeName>
        <fullName evidence="11">6-hydroxymethyl-7,8-dihydropterin pyrophosphokinase</fullName>
    </alternativeName>
    <alternativeName>
        <fullName evidence="12">7,8-dihydro-6-hydroxymethylpterin-pyrophosphokinase</fullName>
    </alternativeName>
</protein>
<evidence type="ECO:0000256" key="2">
    <source>
        <dbReference type="ARBA" id="ARBA00005810"/>
    </source>
</evidence>
<dbReference type="SUPFAM" id="SSF55083">
    <property type="entry name" value="6-hydroxymethyl-7,8-dihydropterin pyrophosphokinase, HPPK"/>
    <property type="match status" value="1"/>
</dbReference>
<keyword evidence="5" id="KW-0808">Transferase</keyword>
<evidence type="ECO:0000256" key="8">
    <source>
        <dbReference type="ARBA" id="ARBA00022840"/>
    </source>
</evidence>
<evidence type="ECO:0000256" key="11">
    <source>
        <dbReference type="ARBA" id="ARBA00029766"/>
    </source>
</evidence>
<comment type="pathway">
    <text evidence="1">Cofactor biosynthesis; tetrahydrofolate biosynthesis; 2-amino-4-hydroxy-6-hydroxymethyl-7,8-dihydropteridine diphosphate from 7,8-dihydroneopterin triphosphate: step 4/4.</text>
</comment>
<evidence type="ECO:0000256" key="9">
    <source>
        <dbReference type="ARBA" id="ARBA00022909"/>
    </source>
</evidence>
<name>A0ABP8NP86_9BACT</name>
<gene>
    <name evidence="14" type="primary">folK</name>
    <name evidence="14" type="ORF">GCM10023093_31850</name>
</gene>
<evidence type="ECO:0000256" key="7">
    <source>
        <dbReference type="ARBA" id="ARBA00022777"/>
    </source>
</evidence>
<dbReference type="PANTHER" id="PTHR43071">
    <property type="entry name" value="2-AMINO-4-HYDROXY-6-HYDROXYMETHYLDIHYDROPTERIDINE PYROPHOSPHOKINASE"/>
    <property type="match status" value="1"/>
</dbReference>
<comment type="function">
    <text evidence="10">Catalyzes the transfer of pyrophosphate from adenosine triphosphate (ATP) to 6-hydroxymethyl-7,8-dihydropterin, an enzymatic step in folate biosynthesis pathway.</text>
</comment>
<dbReference type="EMBL" id="BAABFA010000024">
    <property type="protein sequence ID" value="GAA4470483.1"/>
    <property type="molecule type" value="Genomic_DNA"/>
</dbReference>
<dbReference type="PROSITE" id="PS00794">
    <property type="entry name" value="HPPK"/>
    <property type="match status" value="1"/>
</dbReference>
<comment type="caution">
    <text evidence="14">The sequence shown here is derived from an EMBL/GenBank/DDBJ whole genome shotgun (WGS) entry which is preliminary data.</text>
</comment>
<keyword evidence="15" id="KW-1185">Reference proteome</keyword>
<evidence type="ECO:0000259" key="13">
    <source>
        <dbReference type="PROSITE" id="PS00794"/>
    </source>
</evidence>
<dbReference type="InterPro" id="IPR000550">
    <property type="entry name" value="Hppk"/>
</dbReference>